<dbReference type="SUPFAM" id="SSF50494">
    <property type="entry name" value="Trypsin-like serine proteases"/>
    <property type="match status" value="1"/>
</dbReference>
<dbReference type="SUPFAM" id="SSF52058">
    <property type="entry name" value="L domain-like"/>
    <property type="match status" value="1"/>
</dbReference>
<dbReference type="Pfam" id="PF13855">
    <property type="entry name" value="LRR_8"/>
    <property type="match status" value="2"/>
</dbReference>
<dbReference type="InterPro" id="IPR001254">
    <property type="entry name" value="Trypsin_dom"/>
</dbReference>
<feature type="region of interest" description="Disordered" evidence="5">
    <location>
        <begin position="348"/>
        <end position="380"/>
    </location>
</feature>
<dbReference type="InterPro" id="IPR043504">
    <property type="entry name" value="Peptidase_S1_PA_chymotrypsin"/>
</dbReference>
<dbReference type="InterPro" id="IPR001611">
    <property type="entry name" value="Leu-rich_rpt"/>
</dbReference>
<evidence type="ECO:0000256" key="4">
    <source>
        <dbReference type="ARBA" id="ARBA00024195"/>
    </source>
</evidence>
<protein>
    <recommendedName>
        <fullName evidence="7">Peptidase S1 domain-containing protein</fullName>
    </recommendedName>
</protein>
<evidence type="ECO:0000313" key="9">
    <source>
        <dbReference type="Proteomes" id="UP001153620"/>
    </source>
</evidence>
<dbReference type="SMART" id="SM00020">
    <property type="entry name" value="Tryp_SPc"/>
    <property type="match status" value="1"/>
</dbReference>
<gene>
    <name evidence="8" type="ORF">CHIRRI_LOCUS13109</name>
</gene>
<dbReference type="AlphaFoldDB" id="A0A9P0JEZ9"/>
<dbReference type="Gene3D" id="3.80.10.10">
    <property type="entry name" value="Ribonuclease Inhibitor"/>
    <property type="match status" value="1"/>
</dbReference>
<name>A0A9P0JEZ9_9DIPT</name>
<dbReference type="Pfam" id="PF00089">
    <property type="entry name" value="Trypsin"/>
    <property type="match status" value="1"/>
</dbReference>
<reference evidence="8" key="1">
    <citation type="submission" date="2022-01" db="EMBL/GenBank/DDBJ databases">
        <authorList>
            <person name="King R."/>
        </authorList>
    </citation>
    <scope>NUCLEOTIDE SEQUENCE</scope>
</reference>
<evidence type="ECO:0000313" key="8">
    <source>
        <dbReference type="EMBL" id="CAH1733772.1"/>
    </source>
</evidence>
<feature type="compositionally biased region" description="Low complexity" evidence="5">
    <location>
        <begin position="348"/>
        <end position="368"/>
    </location>
</feature>
<accession>A0A9P0JEZ9</accession>
<dbReference type="FunFam" id="2.40.10.10:FF:000068">
    <property type="entry name" value="transmembrane protease serine 2"/>
    <property type="match status" value="1"/>
</dbReference>
<feature type="chain" id="PRO_5040472926" description="Peptidase S1 domain-containing protein" evidence="6">
    <location>
        <begin position="23"/>
        <end position="657"/>
    </location>
</feature>
<keyword evidence="2" id="KW-0677">Repeat</keyword>
<comment type="similarity">
    <text evidence="4">Belongs to the peptidase S1 family. CLIP subfamily.</text>
</comment>
<dbReference type="PANTHER" id="PTHR24252:SF7">
    <property type="entry name" value="HYALIN"/>
    <property type="match status" value="1"/>
</dbReference>
<proteinExistence type="inferred from homology"/>
<dbReference type="CDD" id="cd00190">
    <property type="entry name" value="Tryp_SPc"/>
    <property type="match status" value="1"/>
</dbReference>
<evidence type="ECO:0000256" key="3">
    <source>
        <dbReference type="ARBA" id="ARBA00023157"/>
    </source>
</evidence>
<dbReference type="InterPro" id="IPR018114">
    <property type="entry name" value="TRYPSIN_HIS"/>
</dbReference>
<sequence length="657" mass="73870">MPKRILNLLLLFIAALTPSALAGTAFCRFEHTSRYQSDLLTDEITGYMCNLDLDIKGDRVNDVGGYHEGGEHDNQVDIIKVLPDFYSYLTSFPETFCKRFKKLEIIDMSSTEIATIEDNSLSLCKDLRILQFYMNKIEIIPEKLLAENTKLLRLYITFNSIKTLPENLLNGLKELKILDLSYNKIDNLPENILRGLADLKDLNLEGNQIEDLGENLFDSLENLETLNLNSNEIFDLPAGIFNDLKSLKQFYIQQNKLTIIHADSFPQNIQLDIVSFSKNQIEAIDELFIERCGVSSIKMGGNICDRSNLIKNRDIKKRLNACFEGYRNKMELNAAEERELVTQPTTTTTYKPKMTTPRPTTSRTTTRSTTRKTTESTTKRTLPRITTAEPKTNNQQLVPWIQPCGISKAPVQNIILGTTVIKGTHPWIAVLVDKNGNYFCGGTLISKRLVVTAAHCVFGKNSVEKTPGDFVVLLGAHQLDNENEVGRKTHLVSNIRVDRNWNPNSKKFDADIAVLELNEEAKFGTWIQPVCLPKISAPLKNFKFGEVVGFGKTEKEGTHSNFPMKANTPIRKSDDCYNEYPTLLNIASHKTFCGGFANGTGACTGDSGGGLTVVQDDVHYLRGIVSASLHGTDYECNVESYSIFTDIRYYFNFIKNV</sequence>
<evidence type="ECO:0000256" key="1">
    <source>
        <dbReference type="ARBA" id="ARBA00022614"/>
    </source>
</evidence>
<reference evidence="8" key="2">
    <citation type="submission" date="2022-10" db="EMBL/GenBank/DDBJ databases">
        <authorList>
            <consortium name="ENA_rothamsted_submissions"/>
            <consortium name="culmorum"/>
            <person name="King R."/>
        </authorList>
    </citation>
    <scope>NUCLEOTIDE SEQUENCE</scope>
</reference>
<dbReference type="InterPro" id="IPR009003">
    <property type="entry name" value="Peptidase_S1_PA"/>
</dbReference>
<dbReference type="GO" id="GO:0006508">
    <property type="term" value="P:proteolysis"/>
    <property type="evidence" value="ECO:0007669"/>
    <property type="project" value="InterPro"/>
</dbReference>
<evidence type="ECO:0000256" key="2">
    <source>
        <dbReference type="ARBA" id="ARBA00022737"/>
    </source>
</evidence>
<dbReference type="GO" id="GO:0004252">
    <property type="term" value="F:serine-type endopeptidase activity"/>
    <property type="evidence" value="ECO:0007669"/>
    <property type="project" value="InterPro"/>
</dbReference>
<keyword evidence="3" id="KW-1015">Disulfide bond</keyword>
<dbReference type="PROSITE" id="PS00134">
    <property type="entry name" value="TRYPSIN_HIS"/>
    <property type="match status" value="1"/>
</dbReference>
<dbReference type="EMBL" id="OU895880">
    <property type="protein sequence ID" value="CAH1733772.1"/>
    <property type="molecule type" value="Genomic_DNA"/>
</dbReference>
<evidence type="ECO:0000256" key="6">
    <source>
        <dbReference type="SAM" id="SignalP"/>
    </source>
</evidence>
<dbReference type="InterPro" id="IPR032675">
    <property type="entry name" value="LRR_dom_sf"/>
</dbReference>
<keyword evidence="6" id="KW-0732">Signal</keyword>
<dbReference type="PANTHER" id="PTHR24252">
    <property type="entry name" value="ACROSIN-RELATED"/>
    <property type="match status" value="1"/>
</dbReference>
<dbReference type="Gene3D" id="2.40.10.10">
    <property type="entry name" value="Trypsin-like serine proteases"/>
    <property type="match status" value="1"/>
</dbReference>
<keyword evidence="9" id="KW-1185">Reference proteome</keyword>
<dbReference type="InterPro" id="IPR001314">
    <property type="entry name" value="Peptidase_S1A"/>
</dbReference>
<dbReference type="SMART" id="SM00365">
    <property type="entry name" value="LRR_SD22"/>
    <property type="match status" value="5"/>
</dbReference>
<organism evidence="8 9">
    <name type="scientific">Chironomus riparius</name>
    <dbReference type="NCBI Taxonomy" id="315576"/>
    <lineage>
        <taxon>Eukaryota</taxon>
        <taxon>Metazoa</taxon>
        <taxon>Ecdysozoa</taxon>
        <taxon>Arthropoda</taxon>
        <taxon>Hexapoda</taxon>
        <taxon>Insecta</taxon>
        <taxon>Pterygota</taxon>
        <taxon>Neoptera</taxon>
        <taxon>Endopterygota</taxon>
        <taxon>Diptera</taxon>
        <taxon>Nematocera</taxon>
        <taxon>Chironomoidea</taxon>
        <taxon>Chironomidae</taxon>
        <taxon>Chironominae</taxon>
        <taxon>Chironomus</taxon>
    </lineage>
</organism>
<dbReference type="PROSITE" id="PS50240">
    <property type="entry name" value="TRYPSIN_DOM"/>
    <property type="match status" value="1"/>
</dbReference>
<keyword evidence="1" id="KW-0433">Leucine-rich repeat</keyword>
<dbReference type="SMART" id="SM00364">
    <property type="entry name" value="LRR_BAC"/>
    <property type="match status" value="4"/>
</dbReference>
<evidence type="ECO:0000256" key="5">
    <source>
        <dbReference type="SAM" id="MobiDB-lite"/>
    </source>
</evidence>
<dbReference type="PRINTS" id="PR00722">
    <property type="entry name" value="CHYMOTRYPSIN"/>
</dbReference>
<dbReference type="InterPro" id="IPR003591">
    <property type="entry name" value="Leu-rich_rpt_typical-subtyp"/>
</dbReference>
<evidence type="ECO:0000259" key="7">
    <source>
        <dbReference type="PROSITE" id="PS50240"/>
    </source>
</evidence>
<dbReference type="Proteomes" id="UP001153620">
    <property type="component" value="Chromosome 4"/>
</dbReference>
<dbReference type="SMART" id="SM00369">
    <property type="entry name" value="LRR_TYP"/>
    <property type="match status" value="6"/>
</dbReference>
<feature type="signal peptide" evidence="6">
    <location>
        <begin position="1"/>
        <end position="22"/>
    </location>
</feature>
<feature type="domain" description="Peptidase S1" evidence="7">
    <location>
        <begin position="414"/>
        <end position="657"/>
    </location>
</feature>
<dbReference type="PROSITE" id="PS51450">
    <property type="entry name" value="LRR"/>
    <property type="match status" value="3"/>
</dbReference>